<sequence>MKKQGIVIPHEHGGWAMVSVPFLLGMMAGTPQWNHLLLFIAWLFFYLASYPLLQSVKRSAHRGRLMIWGLLYGGIAIFCLIPSLFNEPALLYFGPLLLLLLTINIWHATRKSERALINDLCAILLFSVGGAAAYLSGGGDWDEKMALVIAFSFLHFTGSAFFVKSLFRERNNKRWIAYARAYHIGLLAAPWAIGFPLMTVAYIVSAVRAFVFAGRPMRPMKAGWIEIASTLQFVLISIYLFRFEW</sequence>
<dbReference type="Proteomes" id="UP000515679">
    <property type="component" value="Chromosome"/>
</dbReference>
<feature type="transmembrane region" description="Helical" evidence="1">
    <location>
        <begin position="12"/>
        <end position="30"/>
    </location>
</feature>
<gene>
    <name evidence="2" type="ORF">FPL14_27585</name>
</gene>
<proteinExistence type="predicted"/>
<keyword evidence="1" id="KW-1133">Transmembrane helix</keyword>
<dbReference type="EMBL" id="CP041969">
    <property type="protein sequence ID" value="QMV44512.1"/>
    <property type="molecule type" value="Genomic_DNA"/>
</dbReference>
<evidence type="ECO:0000256" key="1">
    <source>
        <dbReference type="SAM" id="Phobius"/>
    </source>
</evidence>
<evidence type="ECO:0000313" key="2">
    <source>
        <dbReference type="EMBL" id="QMV44512.1"/>
    </source>
</evidence>
<dbReference type="Pfam" id="PF14256">
    <property type="entry name" value="YwiC"/>
    <property type="match status" value="1"/>
</dbReference>
<feature type="transmembrane region" description="Helical" evidence="1">
    <location>
        <begin position="65"/>
        <end position="85"/>
    </location>
</feature>
<accession>A0A7G5C5M8</accession>
<evidence type="ECO:0008006" key="4">
    <source>
        <dbReference type="Google" id="ProtNLM"/>
    </source>
</evidence>
<feature type="transmembrane region" description="Helical" evidence="1">
    <location>
        <begin position="120"/>
        <end position="139"/>
    </location>
</feature>
<reference evidence="2 3" key="1">
    <citation type="submission" date="2019-07" db="EMBL/GenBank/DDBJ databases">
        <authorList>
            <person name="Kim J.K."/>
            <person name="Cheong H.-M."/>
            <person name="Choi Y."/>
            <person name="Hwang K.J."/>
            <person name="Lee S."/>
            <person name="Choi C."/>
        </authorList>
    </citation>
    <scope>NUCLEOTIDE SEQUENCE [LARGE SCALE GENOMIC DNA]</scope>
    <source>
        <strain evidence="2 3">KS 22</strain>
    </source>
</reference>
<feature type="transmembrane region" description="Helical" evidence="1">
    <location>
        <begin position="184"/>
        <end position="204"/>
    </location>
</feature>
<dbReference type="KEGG" id="cchl:FPL14_27585"/>
<feature type="transmembrane region" description="Helical" evidence="1">
    <location>
        <begin position="145"/>
        <end position="163"/>
    </location>
</feature>
<feature type="transmembrane region" description="Helical" evidence="1">
    <location>
        <begin position="224"/>
        <end position="241"/>
    </location>
</feature>
<dbReference type="RefSeq" id="WP_182300755.1">
    <property type="nucleotide sequence ID" value="NZ_CP041969.1"/>
</dbReference>
<feature type="transmembrane region" description="Helical" evidence="1">
    <location>
        <begin position="91"/>
        <end position="108"/>
    </location>
</feature>
<protein>
    <recommendedName>
        <fullName evidence="4">YwiC-like protein</fullName>
    </recommendedName>
</protein>
<dbReference type="InterPro" id="IPR025576">
    <property type="entry name" value="YwiC"/>
</dbReference>
<name>A0A7G5C5M8_9BACL</name>
<organism evidence="2 3">
    <name type="scientific">Cohnella cholangitidis</name>
    <dbReference type="NCBI Taxonomy" id="2598458"/>
    <lineage>
        <taxon>Bacteria</taxon>
        <taxon>Bacillati</taxon>
        <taxon>Bacillota</taxon>
        <taxon>Bacilli</taxon>
        <taxon>Bacillales</taxon>
        <taxon>Paenibacillaceae</taxon>
        <taxon>Cohnella</taxon>
    </lineage>
</organism>
<dbReference type="AlphaFoldDB" id="A0A7G5C5M8"/>
<keyword evidence="3" id="KW-1185">Reference proteome</keyword>
<feature type="transmembrane region" description="Helical" evidence="1">
    <location>
        <begin position="36"/>
        <end position="53"/>
    </location>
</feature>
<evidence type="ECO:0000313" key="3">
    <source>
        <dbReference type="Proteomes" id="UP000515679"/>
    </source>
</evidence>
<keyword evidence="1" id="KW-0472">Membrane</keyword>
<keyword evidence="1" id="KW-0812">Transmembrane</keyword>